<sequence>MQKFIYSHLQILWNCIQLISLLFNQHIRICCSCYYFLYVIIYKDNICFLKFSIFLIIFICDVAIKFKLNAKKCFQIFYAINGFFIRQRTSQRYFWLRKLIGFQKFQRKSKIQQEPKKEEKQEQKVEQEERREQNEQVIKEEEEIEEQQQKVEKPQKKKYQFTYDPKSFNLQDENKKEEKQEKQEKQEQQQEKQEVKEEEQKEEQQQQKQSQKKSPLSDINFEKVFEYFNNPKNRNYIYMFLGVSGLAAFYQISNLEEEITYTDFLKNYLEASQVNSIIIYKNETSKVNQASIITQRGQSKRLMIMNVDNFLENLERFQAEKGLSPEQFIPVTFEAQLDKDKIIDRVLNVLYFGVSVAIILFFFQQFKGSMGSINKGSGQGGNDVFGFGKSNVKQFGFEQNVKVKFKDVAGLDEAKLEIKEFVDFLKKPRKYKEMGAKLPRGALLAGPPGTGKTMVAKACAGEAGVPFFFVSGSDFVEMFVGVGASRVRDLFKQAKAKSPSIIFIDEIDAVGRKRDAKIGGNDERDNTLNQLLVEMDGFGTDTNVIVLAATNRKELLDPALTRPGRFDRSVDITLPDIEGRKQIFMVHLTPLKLDPSKTMDEYAKRLATLTPGFSGAEIANLCNEAAIMAARANKIYVDSNDFEMASERVMAGLEKKRIISEEERKTVAYHESGHAVVSWFLQGGHPLLKLTIIPRSKGSLGYAQYLPNESSLESKQELLDRICCILGGRISEEIFFGQITTGAYDDLKKAYEVAHSIVTKFGMSESIGYIGFQEGEFQKPYSDNTNKHIDDEIKKIIDDSTLRTRQLLREKKDFVDKLATSLLDKETLDLQKIIEVLGERPFPPRSNYKAYLEIKKEDSKKASE</sequence>
<dbReference type="GO" id="GO:0034982">
    <property type="term" value="P:mitochondrial protein processing"/>
    <property type="evidence" value="ECO:0000318"/>
    <property type="project" value="GO_Central"/>
</dbReference>
<dbReference type="InterPro" id="IPR041569">
    <property type="entry name" value="AAA_lid_3"/>
</dbReference>
<keyword evidence="5" id="KW-0645">Protease</keyword>
<dbReference type="FunFam" id="1.20.58.760:FF:000003">
    <property type="entry name" value="AFG3-like AAA ATPase 2"/>
    <property type="match status" value="1"/>
</dbReference>
<keyword evidence="8" id="KW-0547">Nucleotide-binding</keyword>
<dbReference type="OrthoDB" id="1413014at2759"/>
<comment type="cofactor">
    <cofactor evidence="1">
        <name>Zn(2+)</name>
        <dbReference type="ChEBI" id="CHEBI:29105"/>
    </cofactor>
</comment>
<dbReference type="SMART" id="SM00382">
    <property type="entry name" value="AAA"/>
    <property type="match status" value="1"/>
</dbReference>
<evidence type="ECO:0000313" key="18">
    <source>
        <dbReference type="EMBL" id="CAK91108.1"/>
    </source>
</evidence>
<dbReference type="Gene3D" id="1.10.8.60">
    <property type="match status" value="1"/>
</dbReference>
<dbReference type="Gene3D" id="1.20.58.760">
    <property type="entry name" value="Peptidase M41"/>
    <property type="match status" value="1"/>
</dbReference>
<comment type="subcellular location">
    <subcellularLocation>
        <location evidence="2">Mitochondrion membrane</location>
        <topology evidence="2">Multi-pass membrane protein</topology>
    </subcellularLocation>
</comment>
<proteinExistence type="inferred from homology"/>
<dbReference type="PROSITE" id="PS00674">
    <property type="entry name" value="AAA"/>
    <property type="match status" value="1"/>
</dbReference>
<dbReference type="PANTHER" id="PTHR43655">
    <property type="entry name" value="ATP-DEPENDENT PROTEASE"/>
    <property type="match status" value="1"/>
</dbReference>
<keyword evidence="14 16" id="KW-0472">Membrane</keyword>
<dbReference type="EMBL" id="CT868661">
    <property type="protein sequence ID" value="CAK91108.1"/>
    <property type="molecule type" value="Genomic_DNA"/>
</dbReference>
<dbReference type="InterPro" id="IPR037219">
    <property type="entry name" value="Peptidase_M41-like"/>
</dbReference>
<dbReference type="GO" id="GO:0005745">
    <property type="term" value="C:m-AAA complex"/>
    <property type="evidence" value="ECO:0000318"/>
    <property type="project" value="GO_Central"/>
</dbReference>
<name>A0E741_PARTE</name>
<dbReference type="Pfam" id="PF17862">
    <property type="entry name" value="AAA_lid_3"/>
    <property type="match status" value="1"/>
</dbReference>
<dbReference type="FunFam" id="3.40.1690.20:FF:000012">
    <property type="entry name" value="AAA ATPase domain-containing protein"/>
    <property type="match status" value="1"/>
</dbReference>
<evidence type="ECO:0000256" key="14">
    <source>
        <dbReference type="ARBA" id="ARBA00023136"/>
    </source>
</evidence>
<evidence type="ECO:0000256" key="8">
    <source>
        <dbReference type="ARBA" id="ARBA00022741"/>
    </source>
</evidence>
<dbReference type="InParanoid" id="A0E741"/>
<dbReference type="GO" id="GO:0004222">
    <property type="term" value="F:metalloendopeptidase activity"/>
    <property type="evidence" value="ECO:0000318"/>
    <property type="project" value="GO_Central"/>
</dbReference>
<evidence type="ECO:0000256" key="15">
    <source>
        <dbReference type="SAM" id="MobiDB-lite"/>
    </source>
</evidence>
<dbReference type="SUPFAM" id="SSF140990">
    <property type="entry name" value="FtsH protease domain-like"/>
    <property type="match status" value="1"/>
</dbReference>
<feature type="transmembrane region" description="Helical" evidence="16">
    <location>
        <begin position="48"/>
        <end position="66"/>
    </location>
</feature>
<dbReference type="FunFam" id="1.10.8.60:FF:000083">
    <property type="entry name" value="ATP-dependent zinc metalloprotease FtsH"/>
    <property type="match status" value="1"/>
</dbReference>
<evidence type="ECO:0000256" key="9">
    <source>
        <dbReference type="ARBA" id="ARBA00022801"/>
    </source>
</evidence>
<dbReference type="HOGENOM" id="CLU_000688_23_2_1"/>
<evidence type="ECO:0000256" key="5">
    <source>
        <dbReference type="ARBA" id="ARBA00022670"/>
    </source>
</evidence>
<dbReference type="GO" id="GO:0016887">
    <property type="term" value="F:ATP hydrolysis activity"/>
    <property type="evidence" value="ECO:0007669"/>
    <property type="project" value="InterPro"/>
</dbReference>
<dbReference type="RefSeq" id="XP_001458505.1">
    <property type="nucleotide sequence ID" value="XM_001458468.1"/>
</dbReference>
<evidence type="ECO:0000256" key="7">
    <source>
        <dbReference type="ARBA" id="ARBA00022723"/>
    </source>
</evidence>
<dbReference type="GO" id="GO:0004176">
    <property type="term" value="F:ATP-dependent peptidase activity"/>
    <property type="evidence" value="ECO:0007669"/>
    <property type="project" value="InterPro"/>
</dbReference>
<dbReference type="Pfam" id="PF06480">
    <property type="entry name" value="FtsH_ext"/>
    <property type="match status" value="1"/>
</dbReference>
<reference evidence="18 19" key="1">
    <citation type="journal article" date="2006" name="Nature">
        <title>Global trends of whole-genome duplications revealed by the ciliate Paramecium tetraurelia.</title>
        <authorList>
            <consortium name="Genoscope"/>
            <person name="Aury J.-M."/>
            <person name="Jaillon O."/>
            <person name="Duret L."/>
            <person name="Noel B."/>
            <person name="Jubin C."/>
            <person name="Porcel B.M."/>
            <person name="Segurens B."/>
            <person name="Daubin V."/>
            <person name="Anthouard V."/>
            <person name="Aiach N."/>
            <person name="Arnaiz O."/>
            <person name="Billaut A."/>
            <person name="Beisson J."/>
            <person name="Blanc I."/>
            <person name="Bouhouche K."/>
            <person name="Camara F."/>
            <person name="Duharcourt S."/>
            <person name="Guigo R."/>
            <person name="Gogendeau D."/>
            <person name="Katinka M."/>
            <person name="Keller A.-M."/>
            <person name="Kissmehl R."/>
            <person name="Klotz C."/>
            <person name="Koll F."/>
            <person name="Le Moue A."/>
            <person name="Lepere C."/>
            <person name="Malinsky S."/>
            <person name="Nowacki M."/>
            <person name="Nowak J.K."/>
            <person name="Plattner H."/>
            <person name="Poulain J."/>
            <person name="Ruiz F."/>
            <person name="Serrano V."/>
            <person name="Zagulski M."/>
            <person name="Dessen P."/>
            <person name="Betermier M."/>
            <person name="Weissenbach J."/>
            <person name="Scarpelli C."/>
            <person name="Schachter V."/>
            <person name="Sperling L."/>
            <person name="Meyer E."/>
            <person name="Cohen J."/>
            <person name="Wincker P."/>
        </authorList>
    </citation>
    <scope>NUCLEOTIDE SEQUENCE [LARGE SCALE GENOMIC DNA]</scope>
    <source>
        <strain evidence="18 19">Stock d4-2</strain>
    </source>
</reference>
<evidence type="ECO:0000256" key="10">
    <source>
        <dbReference type="ARBA" id="ARBA00022833"/>
    </source>
</evidence>
<dbReference type="PANTHER" id="PTHR43655:SF2">
    <property type="entry name" value="AFG3 LIKE MATRIX AAA PEPTIDASE SUBUNIT 2, ISOFORM A"/>
    <property type="match status" value="1"/>
</dbReference>
<feature type="domain" description="AAA+ ATPase" evidence="17">
    <location>
        <begin position="438"/>
        <end position="576"/>
    </location>
</feature>
<dbReference type="InterPro" id="IPR003960">
    <property type="entry name" value="ATPase_AAA_CS"/>
</dbReference>
<keyword evidence="13" id="KW-0482">Metalloprotease</keyword>
<evidence type="ECO:0000256" key="4">
    <source>
        <dbReference type="ARBA" id="ARBA00010550"/>
    </source>
</evidence>
<dbReference type="Gene3D" id="3.40.1690.20">
    <property type="match status" value="1"/>
</dbReference>
<dbReference type="eggNOG" id="KOG0731">
    <property type="taxonomic scope" value="Eukaryota"/>
</dbReference>
<feature type="region of interest" description="Disordered" evidence="15">
    <location>
        <begin position="111"/>
        <end position="138"/>
    </location>
</feature>
<evidence type="ECO:0000256" key="16">
    <source>
        <dbReference type="SAM" id="Phobius"/>
    </source>
</evidence>
<dbReference type="MEROPS" id="M41.007"/>
<evidence type="ECO:0000256" key="1">
    <source>
        <dbReference type="ARBA" id="ARBA00001947"/>
    </source>
</evidence>
<dbReference type="AlphaFoldDB" id="A0E741"/>
<dbReference type="Gene3D" id="3.40.50.300">
    <property type="entry name" value="P-loop containing nucleotide triphosphate hydrolases"/>
    <property type="match status" value="1"/>
</dbReference>
<dbReference type="InterPro" id="IPR000642">
    <property type="entry name" value="Peptidase_M41"/>
</dbReference>
<dbReference type="HAMAP" id="MF_01458">
    <property type="entry name" value="FtsH"/>
    <property type="match status" value="1"/>
</dbReference>
<dbReference type="Proteomes" id="UP000000600">
    <property type="component" value="Unassembled WGS sequence"/>
</dbReference>
<dbReference type="KEGG" id="ptm:GSPATT00023836001"/>
<dbReference type="NCBIfam" id="TIGR01241">
    <property type="entry name" value="FtsH_fam"/>
    <property type="match status" value="1"/>
</dbReference>
<protein>
    <recommendedName>
        <fullName evidence="17">AAA+ ATPase domain-containing protein</fullName>
    </recommendedName>
</protein>
<gene>
    <name evidence="18" type="ORF">GSPATT00023836001</name>
</gene>
<dbReference type="CDD" id="cd19501">
    <property type="entry name" value="RecA-like_FtsH"/>
    <property type="match status" value="1"/>
</dbReference>
<keyword evidence="19" id="KW-1185">Reference proteome</keyword>
<evidence type="ECO:0000256" key="3">
    <source>
        <dbReference type="ARBA" id="ARBA00010044"/>
    </source>
</evidence>
<evidence type="ECO:0000313" key="19">
    <source>
        <dbReference type="Proteomes" id="UP000000600"/>
    </source>
</evidence>
<keyword evidence="9" id="KW-0378">Hydrolase</keyword>
<dbReference type="Pfam" id="PF01434">
    <property type="entry name" value="Peptidase_M41"/>
    <property type="match status" value="1"/>
</dbReference>
<accession>A0E741</accession>
<dbReference type="FunFam" id="3.40.50.300:FF:000001">
    <property type="entry name" value="ATP-dependent zinc metalloprotease FtsH"/>
    <property type="match status" value="1"/>
</dbReference>
<feature type="transmembrane region" description="Helical" evidence="16">
    <location>
        <begin position="346"/>
        <end position="363"/>
    </location>
</feature>
<evidence type="ECO:0000259" key="17">
    <source>
        <dbReference type="SMART" id="SM00382"/>
    </source>
</evidence>
<dbReference type="InterPro" id="IPR011546">
    <property type="entry name" value="Pept_M41_FtsH_extracell"/>
</dbReference>
<dbReference type="FunCoup" id="A0E741">
    <property type="interactions" value="782"/>
</dbReference>
<dbReference type="Pfam" id="PF00004">
    <property type="entry name" value="AAA"/>
    <property type="match status" value="1"/>
</dbReference>
<dbReference type="GO" id="GO:0008270">
    <property type="term" value="F:zinc ion binding"/>
    <property type="evidence" value="ECO:0007669"/>
    <property type="project" value="InterPro"/>
</dbReference>
<evidence type="ECO:0000256" key="11">
    <source>
        <dbReference type="ARBA" id="ARBA00022840"/>
    </source>
</evidence>
<dbReference type="STRING" id="5888.A0E741"/>
<keyword evidence="10" id="KW-0862">Zinc</keyword>
<keyword evidence="11" id="KW-0067">ATP-binding</keyword>
<dbReference type="SUPFAM" id="SSF52540">
    <property type="entry name" value="P-loop containing nucleoside triphosphate hydrolases"/>
    <property type="match status" value="1"/>
</dbReference>
<feature type="transmembrane region" description="Helical" evidence="16">
    <location>
        <begin position="21"/>
        <end position="42"/>
    </location>
</feature>
<evidence type="ECO:0000256" key="2">
    <source>
        <dbReference type="ARBA" id="ARBA00004225"/>
    </source>
</evidence>
<dbReference type="InterPro" id="IPR003593">
    <property type="entry name" value="AAA+_ATPase"/>
</dbReference>
<dbReference type="GeneID" id="5044290"/>
<feature type="compositionally biased region" description="Basic and acidic residues" evidence="15">
    <location>
        <begin position="172"/>
        <end position="205"/>
    </location>
</feature>
<dbReference type="OMA" id="DSNDFEM"/>
<feature type="region of interest" description="Disordered" evidence="15">
    <location>
        <begin position="170"/>
        <end position="215"/>
    </location>
</feature>
<evidence type="ECO:0000256" key="6">
    <source>
        <dbReference type="ARBA" id="ARBA00022692"/>
    </source>
</evidence>
<keyword evidence="6 16" id="KW-0812">Transmembrane</keyword>
<keyword evidence="7" id="KW-0479">Metal-binding</keyword>
<dbReference type="InterPro" id="IPR027417">
    <property type="entry name" value="P-loop_NTPase"/>
</dbReference>
<evidence type="ECO:0000256" key="12">
    <source>
        <dbReference type="ARBA" id="ARBA00022989"/>
    </source>
</evidence>
<dbReference type="InterPro" id="IPR050928">
    <property type="entry name" value="ATP-dep_Zn_Metalloprotease"/>
</dbReference>
<comment type="similarity">
    <text evidence="3">In the C-terminal section; belongs to the peptidase M41 family.</text>
</comment>
<organism evidence="18 19">
    <name type="scientific">Paramecium tetraurelia</name>
    <dbReference type="NCBI Taxonomy" id="5888"/>
    <lineage>
        <taxon>Eukaryota</taxon>
        <taxon>Sar</taxon>
        <taxon>Alveolata</taxon>
        <taxon>Ciliophora</taxon>
        <taxon>Intramacronucleata</taxon>
        <taxon>Oligohymenophorea</taxon>
        <taxon>Peniculida</taxon>
        <taxon>Parameciidae</taxon>
        <taxon>Paramecium</taxon>
    </lineage>
</organism>
<dbReference type="InterPro" id="IPR003959">
    <property type="entry name" value="ATPase_AAA_core"/>
</dbReference>
<evidence type="ECO:0000256" key="13">
    <source>
        <dbReference type="ARBA" id="ARBA00023049"/>
    </source>
</evidence>
<dbReference type="GO" id="GO:0005524">
    <property type="term" value="F:ATP binding"/>
    <property type="evidence" value="ECO:0007669"/>
    <property type="project" value="UniProtKB-KW"/>
</dbReference>
<keyword evidence="12 16" id="KW-1133">Transmembrane helix</keyword>
<dbReference type="InterPro" id="IPR005936">
    <property type="entry name" value="FtsH"/>
</dbReference>
<comment type="similarity">
    <text evidence="4">In the N-terminal section; belongs to the AAA ATPase family.</text>
</comment>